<proteinExistence type="predicted"/>
<protein>
    <submittedName>
        <fullName evidence="2">Uncharacterized protein</fullName>
    </submittedName>
</protein>
<organism evidence="2 3">
    <name type="scientific">Stappia indica</name>
    <dbReference type="NCBI Taxonomy" id="538381"/>
    <lineage>
        <taxon>Bacteria</taxon>
        <taxon>Pseudomonadati</taxon>
        <taxon>Pseudomonadota</taxon>
        <taxon>Alphaproteobacteria</taxon>
        <taxon>Hyphomicrobiales</taxon>
        <taxon>Stappiaceae</taxon>
        <taxon>Stappia</taxon>
    </lineage>
</organism>
<sequence>MSTVGLVVIGAEVATFLFFAIYLAALTIGIIEDRAVGRVPALDATGRALFRAARYGFTAGIAAVVLLTLWNIAESIA</sequence>
<evidence type="ECO:0000256" key="1">
    <source>
        <dbReference type="SAM" id="Phobius"/>
    </source>
</evidence>
<dbReference type="STRING" id="538381.GCA_001696535_03046"/>
<gene>
    <name evidence="2" type="ORF">SAMN05421512_108200</name>
</gene>
<evidence type="ECO:0000313" key="3">
    <source>
        <dbReference type="Proteomes" id="UP000219331"/>
    </source>
</evidence>
<dbReference type="OrthoDB" id="7868302at2"/>
<keyword evidence="1" id="KW-1133">Transmembrane helix</keyword>
<accession>A0A285T3W0</accession>
<name>A0A285T3W0_9HYPH</name>
<keyword evidence="1" id="KW-0472">Membrane</keyword>
<feature type="transmembrane region" description="Helical" evidence="1">
    <location>
        <begin position="52"/>
        <end position="73"/>
    </location>
</feature>
<reference evidence="2 3" key="1">
    <citation type="submission" date="2017-08" db="EMBL/GenBank/DDBJ databases">
        <authorList>
            <person name="de Groot N.N."/>
        </authorList>
    </citation>
    <scope>NUCLEOTIDE SEQUENCE [LARGE SCALE GENOMIC DNA]</scope>
    <source>
        <strain evidence="2 3">USBA 352</strain>
    </source>
</reference>
<dbReference type="EMBL" id="OBML01000008">
    <property type="protein sequence ID" value="SOC15960.1"/>
    <property type="molecule type" value="Genomic_DNA"/>
</dbReference>
<dbReference type="AlphaFoldDB" id="A0A285T3W0"/>
<feature type="transmembrane region" description="Helical" evidence="1">
    <location>
        <begin position="6"/>
        <end position="31"/>
    </location>
</feature>
<dbReference type="Proteomes" id="UP000219331">
    <property type="component" value="Unassembled WGS sequence"/>
</dbReference>
<dbReference type="RefSeq" id="WP_067339053.1">
    <property type="nucleotide sequence ID" value="NZ_JAJGNR010000006.1"/>
</dbReference>
<evidence type="ECO:0000313" key="2">
    <source>
        <dbReference type="EMBL" id="SOC15960.1"/>
    </source>
</evidence>
<keyword evidence="3" id="KW-1185">Reference proteome</keyword>
<keyword evidence="1" id="KW-0812">Transmembrane</keyword>